<proteinExistence type="predicted"/>
<accession>A0AAD2HRL1</accession>
<reference evidence="3" key="1">
    <citation type="submission" date="2023-11" db="EMBL/GenBank/DDBJ databases">
        <authorList>
            <person name="De Vega J J."/>
            <person name="De Vega J J."/>
        </authorList>
    </citation>
    <scope>NUCLEOTIDE SEQUENCE</scope>
</reference>
<feature type="compositionally biased region" description="Pro residues" evidence="1">
    <location>
        <begin position="253"/>
        <end position="267"/>
    </location>
</feature>
<dbReference type="AlphaFoldDB" id="A0AAD2HRL1"/>
<evidence type="ECO:0000256" key="1">
    <source>
        <dbReference type="SAM" id="MobiDB-lite"/>
    </source>
</evidence>
<evidence type="ECO:0000259" key="2">
    <source>
        <dbReference type="Pfam" id="PF09429"/>
    </source>
</evidence>
<feature type="compositionally biased region" description="Pro residues" evidence="1">
    <location>
        <begin position="207"/>
        <end position="245"/>
    </location>
</feature>
<organism evidence="3 4">
    <name type="scientific">Mycena citricolor</name>
    <dbReference type="NCBI Taxonomy" id="2018698"/>
    <lineage>
        <taxon>Eukaryota</taxon>
        <taxon>Fungi</taxon>
        <taxon>Dikarya</taxon>
        <taxon>Basidiomycota</taxon>
        <taxon>Agaricomycotina</taxon>
        <taxon>Agaricomycetes</taxon>
        <taxon>Agaricomycetidae</taxon>
        <taxon>Agaricales</taxon>
        <taxon>Marasmiineae</taxon>
        <taxon>Mycenaceae</taxon>
        <taxon>Mycena</taxon>
    </lineage>
</organism>
<dbReference type="Pfam" id="PF09429">
    <property type="entry name" value="Wbp11"/>
    <property type="match status" value="1"/>
</dbReference>
<dbReference type="InterPro" id="IPR019007">
    <property type="entry name" value="Wbp11/ELF5/Saf1_N"/>
</dbReference>
<protein>
    <recommendedName>
        <fullName evidence="2">Wbp11/ELF5/Saf1 N-terminal domain-containing protein</fullName>
    </recommendedName>
</protein>
<feature type="compositionally biased region" description="Basic and acidic residues" evidence="1">
    <location>
        <begin position="89"/>
        <end position="104"/>
    </location>
</feature>
<gene>
    <name evidence="3" type="ORF">MYCIT1_LOCUS31521</name>
</gene>
<evidence type="ECO:0000313" key="4">
    <source>
        <dbReference type="Proteomes" id="UP001295794"/>
    </source>
</evidence>
<keyword evidence="4" id="KW-1185">Reference proteome</keyword>
<feature type="compositionally biased region" description="Low complexity" evidence="1">
    <location>
        <begin position="376"/>
        <end position="397"/>
    </location>
</feature>
<dbReference type="EMBL" id="CAVNYO010000440">
    <property type="protein sequence ID" value="CAK5280843.1"/>
    <property type="molecule type" value="Genomic_DNA"/>
</dbReference>
<feature type="region of interest" description="Disordered" evidence="1">
    <location>
        <begin position="360"/>
        <end position="412"/>
    </location>
</feature>
<sequence length="426" mass="45636">MAKGKNLNPADAHRKALRKKELKKASLFNKAERSKTRDLAIVKKDTTDLAAEVERLEFATDPKDKARYKDAKAELDRIYAKKEEYLKEHPEHRRLVYKGKKDDSQPDVPVKLSTRNYFDKHGLPRHPERSVYYDPVMNPFGVAPPGMPYQERPPLPGEVYSDASEDEDDDDDVAMPDGPPPDDEESDDDDIPMPEGPPPNQSVLPMPAGPSPAYQVPPPPGFPPNMLPVRPPPPPPGFPGPPPMNFHPFPGHALPPPPPGFFPGAPMPIPLPPRASLPQKPIPMASVPAAAASLPAKPVDAIASANLMAATVFAAPELRDFKKEATTFVPANVRKKTAAAASAAAAAGPASKINAAPTVAPTAAPSLPDNSVVEGSSSSSSLPARPDLLSSLKGKFGLPPPPAKPVKPKDDYEKFVDSVSDILGPR</sequence>
<feature type="compositionally biased region" description="Acidic residues" evidence="1">
    <location>
        <begin position="163"/>
        <end position="192"/>
    </location>
</feature>
<feature type="compositionally biased region" description="Pro residues" evidence="1">
    <location>
        <begin position="145"/>
        <end position="156"/>
    </location>
</feature>
<dbReference type="GO" id="GO:0006396">
    <property type="term" value="P:RNA processing"/>
    <property type="evidence" value="ECO:0007669"/>
    <property type="project" value="InterPro"/>
</dbReference>
<comment type="caution">
    <text evidence="3">The sequence shown here is derived from an EMBL/GenBank/DDBJ whole genome shotgun (WGS) entry which is preliminary data.</text>
</comment>
<evidence type="ECO:0000313" key="3">
    <source>
        <dbReference type="EMBL" id="CAK5280843.1"/>
    </source>
</evidence>
<feature type="domain" description="Wbp11/ELF5/Saf1 N-terminal" evidence="2">
    <location>
        <begin position="4"/>
        <end position="78"/>
    </location>
</feature>
<feature type="compositionally biased region" description="Basic and acidic residues" evidence="1">
    <location>
        <begin position="117"/>
        <end position="131"/>
    </location>
</feature>
<name>A0AAD2HRL1_9AGAR</name>
<feature type="region of interest" description="Disordered" evidence="1">
    <location>
        <begin position="89"/>
        <end position="267"/>
    </location>
</feature>
<dbReference type="Proteomes" id="UP001295794">
    <property type="component" value="Unassembled WGS sequence"/>
</dbReference>